<keyword evidence="3" id="KW-0862">Zinc</keyword>
<accession>A0A4U0TMN1</accession>
<dbReference type="Gene3D" id="6.10.140.2220">
    <property type="match status" value="1"/>
</dbReference>
<evidence type="ECO:0000313" key="6">
    <source>
        <dbReference type="EMBL" id="TKA23220.1"/>
    </source>
</evidence>
<protein>
    <recommendedName>
        <fullName evidence="5">MYND-type domain-containing protein</fullName>
    </recommendedName>
</protein>
<evidence type="ECO:0000313" key="7">
    <source>
        <dbReference type="Proteomes" id="UP000308549"/>
    </source>
</evidence>
<dbReference type="GO" id="GO:0008270">
    <property type="term" value="F:zinc ion binding"/>
    <property type="evidence" value="ECO:0007669"/>
    <property type="project" value="UniProtKB-KW"/>
</dbReference>
<proteinExistence type="predicted"/>
<reference evidence="6 7" key="1">
    <citation type="submission" date="2017-03" db="EMBL/GenBank/DDBJ databases">
        <title>Genomes of endolithic fungi from Antarctica.</title>
        <authorList>
            <person name="Coleine C."/>
            <person name="Masonjones S."/>
            <person name="Stajich J.E."/>
        </authorList>
    </citation>
    <scope>NUCLEOTIDE SEQUENCE [LARGE SCALE GENOMIC DNA]</scope>
    <source>
        <strain evidence="6 7">CCFEE 6315</strain>
    </source>
</reference>
<dbReference type="Pfam" id="PF01753">
    <property type="entry name" value="zf-MYND"/>
    <property type="match status" value="1"/>
</dbReference>
<name>A0A4U0TMN1_9PEZI</name>
<dbReference type="PROSITE" id="PS50865">
    <property type="entry name" value="ZF_MYND_2"/>
    <property type="match status" value="1"/>
</dbReference>
<evidence type="ECO:0000256" key="2">
    <source>
        <dbReference type="ARBA" id="ARBA00022771"/>
    </source>
</evidence>
<sequence>MGAWGLKMFQSDIDFDLVSDLDGELGLYKLAEEANYAASKAEKPPKSKNKAADAADDEEICYSIYAESCSSEQAVDVVKKHLEAGKLAELVAKYEQKMKASTKEFIPGEYMLCLVGACAMSLGCTLASSFTDLLKRIYATAGLMRDGKTQMKKALFGPDGYTNGVRYDFSSKGLQDTMASGGPPEEDRMYPGSMMMNVQSPFGFPPLPPKSMEGLRKKRRADAAGTAEYSNELCGGCGKAEKPSGAPLMKCGRCKLRQYCGTNCQKQHWQKHKAVCQAAKDPAEGGAKA</sequence>
<dbReference type="OrthoDB" id="341421at2759"/>
<keyword evidence="1" id="KW-0479">Metal-binding</keyword>
<keyword evidence="7" id="KW-1185">Reference proteome</keyword>
<evidence type="ECO:0000259" key="5">
    <source>
        <dbReference type="PROSITE" id="PS50865"/>
    </source>
</evidence>
<organism evidence="6 7">
    <name type="scientific">Salinomyces thailandicus</name>
    <dbReference type="NCBI Taxonomy" id="706561"/>
    <lineage>
        <taxon>Eukaryota</taxon>
        <taxon>Fungi</taxon>
        <taxon>Dikarya</taxon>
        <taxon>Ascomycota</taxon>
        <taxon>Pezizomycotina</taxon>
        <taxon>Dothideomycetes</taxon>
        <taxon>Dothideomycetidae</taxon>
        <taxon>Mycosphaerellales</taxon>
        <taxon>Teratosphaeriaceae</taxon>
        <taxon>Salinomyces</taxon>
    </lineage>
</organism>
<dbReference type="EMBL" id="NAJL01000059">
    <property type="protein sequence ID" value="TKA23220.1"/>
    <property type="molecule type" value="Genomic_DNA"/>
</dbReference>
<evidence type="ECO:0000256" key="4">
    <source>
        <dbReference type="PROSITE-ProRule" id="PRU00134"/>
    </source>
</evidence>
<dbReference type="SUPFAM" id="SSF144232">
    <property type="entry name" value="HIT/MYND zinc finger-like"/>
    <property type="match status" value="1"/>
</dbReference>
<dbReference type="PROSITE" id="PS01360">
    <property type="entry name" value="ZF_MYND_1"/>
    <property type="match status" value="1"/>
</dbReference>
<evidence type="ECO:0000256" key="1">
    <source>
        <dbReference type="ARBA" id="ARBA00022723"/>
    </source>
</evidence>
<gene>
    <name evidence="6" type="ORF">B0A50_07613</name>
</gene>
<comment type="caution">
    <text evidence="6">The sequence shown here is derived from an EMBL/GenBank/DDBJ whole genome shotgun (WGS) entry which is preliminary data.</text>
</comment>
<dbReference type="Proteomes" id="UP000308549">
    <property type="component" value="Unassembled WGS sequence"/>
</dbReference>
<keyword evidence="2 4" id="KW-0863">Zinc-finger</keyword>
<feature type="domain" description="MYND-type" evidence="5">
    <location>
        <begin position="234"/>
        <end position="276"/>
    </location>
</feature>
<dbReference type="AlphaFoldDB" id="A0A4U0TMN1"/>
<evidence type="ECO:0000256" key="3">
    <source>
        <dbReference type="ARBA" id="ARBA00022833"/>
    </source>
</evidence>
<dbReference type="InterPro" id="IPR002893">
    <property type="entry name" value="Znf_MYND"/>
</dbReference>